<dbReference type="InterPro" id="IPR035911">
    <property type="entry name" value="MurE/MurF_N"/>
</dbReference>
<feature type="domain" description="Mur ligase N-terminal catalytic" evidence="12">
    <location>
        <begin position="42"/>
        <end position="105"/>
    </location>
</feature>
<dbReference type="GO" id="GO:0071555">
    <property type="term" value="P:cell wall organization"/>
    <property type="evidence" value="ECO:0007669"/>
    <property type="project" value="UniProtKB-KW"/>
</dbReference>
<dbReference type="Pfam" id="PF08245">
    <property type="entry name" value="Mur_ligase_M"/>
    <property type="match status" value="1"/>
</dbReference>
<dbReference type="Proteomes" id="UP000233727">
    <property type="component" value="Unassembled WGS sequence"/>
</dbReference>
<dbReference type="GO" id="GO:0047480">
    <property type="term" value="F:UDP-N-acetylmuramoyl-tripeptide-D-alanyl-D-alanine ligase activity"/>
    <property type="evidence" value="ECO:0007669"/>
    <property type="project" value="UniProtKB-UniRule"/>
</dbReference>
<feature type="domain" description="Mur ligase C-terminal" evidence="13">
    <location>
        <begin position="350"/>
        <end position="487"/>
    </location>
</feature>
<dbReference type="AlphaFoldDB" id="A0A2N3QLY8"/>
<comment type="caution">
    <text evidence="15">The sequence shown here is derived from an EMBL/GenBank/DDBJ whole genome shotgun (WGS) entry which is preliminary data.</text>
</comment>
<evidence type="ECO:0000256" key="6">
    <source>
        <dbReference type="ARBA" id="ARBA00022960"/>
    </source>
</evidence>
<dbReference type="SUPFAM" id="SSF63418">
    <property type="entry name" value="MurE/MurF N-terminal domain"/>
    <property type="match status" value="1"/>
</dbReference>
<keyword evidence="3 10" id="KW-0132">Cell division</keyword>
<dbReference type="InterPro" id="IPR000713">
    <property type="entry name" value="Mur_ligase_N"/>
</dbReference>
<sequence length="504" mass="52747">MTQETGMMPVTLEQIADAVDGKLVVPSQVQVPQGPFEPAVVSDSRQAGAGSVFVAIPGEHVDGHDFVGKAAQNGAVAAIVEHVVDAPVAQILVHDCVEALGRLAAYNLAARRKAEGDFTIVGITGSVGKTTTKDLLHALLEDMGPTIAPVGSFNNEIGLPLTALKVGRSTRFLVAEMGANHVGEIAHLTTIAPPDIAVVLKVGVAHLGEFGSPERIAQAKSEIVRGLVPGGTAVLNAGDVHVAAMQAIAPADVLWFGIEDVRKDASTPKITARDVTLDDLGHPSFALVDADGRTAPVTLGITGRHNVVNALAAATVARRCGMTLERVAEVLGSVRRISAHRMAVSTVRRGEVSFTLIDDSFNANPDSMKAGLDGLAAWHAKEAVQPYRIGVLGAMLELGDSEREQHRGIGEYALSHGVDELIAVGSATDKHFDALAEAMSQGAREYLETSGRADVPIHWVHDTAEADRLVVAAAAHHPDTVVLLKGSHVSGLSALAERWSDKAL</sequence>
<keyword evidence="8 10" id="KW-0131">Cell cycle</keyword>
<dbReference type="NCBIfam" id="TIGR01143">
    <property type="entry name" value="murF"/>
    <property type="match status" value="1"/>
</dbReference>
<accession>A0A2N3QLY8</accession>
<proteinExistence type="inferred from homology"/>
<dbReference type="GO" id="GO:0051301">
    <property type="term" value="P:cell division"/>
    <property type="evidence" value="ECO:0007669"/>
    <property type="project" value="UniProtKB-KW"/>
</dbReference>
<keyword evidence="2 10" id="KW-0436">Ligase</keyword>
<dbReference type="InterPro" id="IPR051046">
    <property type="entry name" value="MurCDEF_CellWall_CoF430Synth"/>
</dbReference>
<evidence type="ECO:0000256" key="8">
    <source>
        <dbReference type="ARBA" id="ARBA00023306"/>
    </source>
</evidence>
<evidence type="ECO:0000256" key="11">
    <source>
        <dbReference type="RuleBase" id="RU004136"/>
    </source>
</evidence>
<dbReference type="InterPro" id="IPR036615">
    <property type="entry name" value="Mur_ligase_C_dom_sf"/>
</dbReference>
<evidence type="ECO:0000313" key="16">
    <source>
        <dbReference type="Proteomes" id="UP000233727"/>
    </source>
</evidence>
<evidence type="ECO:0000259" key="14">
    <source>
        <dbReference type="Pfam" id="PF08245"/>
    </source>
</evidence>
<keyword evidence="4 10" id="KW-0547">Nucleotide-binding</keyword>
<gene>
    <name evidence="10" type="primary">murF</name>
    <name evidence="15" type="ORF">CQR47_0554</name>
</gene>
<comment type="subcellular location">
    <subcellularLocation>
        <location evidence="10 11">Cytoplasm</location>
    </subcellularLocation>
</comment>
<evidence type="ECO:0000256" key="2">
    <source>
        <dbReference type="ARBA" id="ARBA00022598"/>
    </source>
</evidence>
<evidence type="ECO:0000256" key="7">
    <source>
        <dbReference type="ARBA" id="ARBA00022984"/>
    </source>
</evidence>
<feature type="binding site" evidence="10">
    <location>
        <begin position="125"/>
        <end position="131"/>
    </location>
    <ligand>
        <name>ATP</name>
        <dbReference type="ChEBI" id="CHEBI:30616"/>
    </ligand>
</feature>
<dbReference type="InterPro" id="IPR013221">
    <property type="entry name" value="Mur_ligase_cen"/>
</dbReference>
<comment type="function">
    <text evidence="10 11">Involved in cell wall formation. Catalyzes the final step in the synthesis of UDP-N-acetylmuramoyl-pentapeptide, the precursor of murein.</text>
</comment>
<evidence type="ECO:0000256" key="9">
    <source>
        <dbReference type="ARBA" id="ARBA00023316"/>
    </source>
</evidence>
<dbReference type="EC" id="6.3.2.10" evidence="10 11"/>
<evidence type="ECO:0000256" key="1">
    <source>
        <dbReference type="ARBA" id="ARBA00022490"/>
    </source>
</evidence>
<dbReference type="Gene3D" id="3.40.1390.10">
    <property type="entry name" value="MurE/MurF, N-terminal domain"/>
    <property type="match status" value="1"/>
</dbReference>
<keyword evidence="1 10" id="KW-0963">Cytoplasm</keyword>
<evidence type="ECO:0000259" key="12">
    <source>
        <dbReference type="Pfam" id="PF01225"/>
    </source>
</evidence>
<dbReference type="Gene3D" id="3.40.1190.10">
    <property type="entry name" value="Mur-like, catalytic domain"/>
    <property type="match status" value="1"/>
</dbReference>
<evidence type="ECO:0000259" key="13">
    <source>
        <dbReference type="Pfam" id="PF02875"/>
    </source>
</evidence>
<dbReference type="SUPFAM" id="SSF53623">
    <property type="entry name" value="MurD-like peptide ligases, catalytic domain"/>
    <property type="match status" value="1"/>
</dbReference>
<dbReference type="PANTHER" id="PTHR43024">
    <property type="entry name" value="UDP-N-ACETYLMURAMOYL-TRIPEPTIDE--D-ALANYL-D-ALANINE LIGASE"/>
    <property type="match status" value="1"/>
</dbReference>
<name>A0A2N3QLY8_9BIFI</name>
<comment type="catalytic activity">
    <reaction evidence="10 11">
        <text>D-alanyl-D-alanine + UDP-N-acetyl-alpha-D-muramoyl-L-alanyl-gamma-D-glutamyl-meso-2,6-diaminopimelate + ATP = UDP-N-acetyl-alpha-D-muramoyl-L-alanyl-gamma-D-glutamyl-meso-2,6-diaminopimeloyl-D-alanyl-D-alanine + ADP + phosphate + H(+)</text>
        <dbReference type="Rhea" id="RHEA:28374"/>
        <dbReference type="ChEBI" id="CHEBI:15378"/>
        <dbReference type="ChEBI" id="CHEBI:30616"/>
        <dbReference type="ChEBI" id="CHEBI:43474"/>
        <dbReference type="ChEBI" id="CHEBI:57822"/>
        <dbReference type="ChEBI" id="CHEBI:61386"/>
        <dbReference type="ChEBI" id="CHEBI:83905"/>
        <dbReference type="ChEBI" id="CHEBI:456216"/>
        <dbReference type="EC" id="6.3.2.10"/>
    </reaction>
</comment>
<dbReference type="SUPFAM" id="SSF53244">
    <property type="entry name" value="MurD-like peptide ligases, peptide-binding domain"/>
    <property type="match status" value="1"/>
</dbReference>
<dbReference type="HAMAP" id="MF_02019">
    <property type="entry name" value="MurF"/>
    <property type="match status" value="1"/>
</dbReference>
<dbReference type="Pfam" id="PF02875">
    <property type="entry name" value="Mur_ligase_C"/>
    <property type="match status" value="1"/>
</dbReference>
<protein>
    <recommendedName>
        <fullName evidence="10 11">UDP-N-acetylmuramoyl-tripeptide--D-alanyl-D-alanine ligase</fullName>
        <ecNumber evidence="10 11">6.3.2.10</ecNumber>
    </recommendedName>
    <alternativeName>
        <fullName evidence="10">D-alanyl-D-alanine-adding enzyme</fullName>
    </alternativeName>
</protein>
<keyword evidence="5 10" id="KW-0067">ATP-binding</keyword>
<dbReference type="UniPathway" id="UPA00219"/>
<dbReference type="GO" id="GO:0008766">
    <property type="term" value="F:UDP-N-acetylmuramoylalanyl-D-glutamyl-2,6-diaminopimelate-D-alanyl-D-alanine ligase activity"/>
    <property type="evidence" value="ECO:0007669"/>
    <property type="project" value="RHEA"/>
</dbReference>
<evidence type="ECO:0000313" key="15">
    <source>
        <dbReference type="EMBL" id="PKU92705.1"/>
    </source>
</evidence>
<evidence type="ECO:0000256" key="4">
    <source>
        <dbReference type="ARBA" id="ARBA00022741"/>
    </source>
</evidence>
<organism evidence="15 16">
    <name type="scientific">Bifidobacterium thermophilum</name>
    <dbReference type="NCBI Taxonomy" id="33905"/>
    <lineage>
        <taxon>Bacteria</taxon>
        <taxon>Bacillati</taxon>
        <taxon>Actinomycetota</taxon>
        <taxon>Actinomycetes</taxon>
        <taxon>Bifidobacteriales</taxon>
        <taxon>Bifidobacteriaceae</taxon>
        <taxon>Bifidobacterium</taxon>
    </lineage>
</organism>
<evidence type="ECO:0000256" key="5">
    <source>
        <dbReference type="ARBA" id="ARBA00022840"/>
    </source>
</evidence>
<dbReference type="InterPro" id="IPR005863">
    <property type="entry name" value="UDP-N-AcMur_synth"/>
</dbReference>
<dbReference type="InterPro" id="IPR036565">
    <property type="entry name" value="Mur-like_cat_sf"/>
</dbReference>
<keyword evidence="9 10" id="KW-0961">Cell wall biogenesis/degradation</keyword>
<comment type="similarity">
    <text evidence="10">Belongs to the MurCDEF family. MurF subfamily.</text>
</comment>
<keyword evidence="6 10" id="KW-0133">Cell shape</keyword>
<dbReference type="Gene3D" id="3.90.190.20">
    <property type="entry name" value="Mur ligase, C-terminal domain"/>
    <property type="match status" value="1"/>
</dbReference>
<dbReference type="PANTHER" id="PTHR43024:SF1">
    <property type="entry name" value="UDP-N-ACETYLMURAMOYL-TRIPEPTIDE--D-ALANYL-D-ALANINE LIGASE"/>
    <property type="match status" value="1"/>
</dbReference>
<dbReference type="GO" id="GO:0009252">
    <property type="term" value="P:peptidoglycan biosynthetic process"/>
    <property type="evidence" value="ECO:0007669"/>
    <property type="project" value="UniProtKB-UniRule"/>
</dbReference>
<keyword evidence="7 10" id="KW-0573">Peptidoglycan synthesis</keyword>
<dbReference type="GO" id="GO:0005737">
    <property type="term" value="C:cytoplasm"/>
    <property type="evidence" value="ECO:0007669"/>
    <property type="project" value="UniProtKB-SubCell"/>
</dbReference>
<feature type="domain" description="Mur ligase central" evidence="14">
    <location>
        <begin position="123"/>
        <end position="317"/>
    </location>
</feature>
<evidence type="ECO:0000256" key="3">
    <source>
        <dbReference type="ARBA" id="ARBA00022618"/>
    </source>
</evidence>
<dbReference type="EMBL" id="PCGY01000011">
    <property type="protein sequence ID" value="PKU92705.1"/>
    <property type="molecule type" value="Genomic_DNA"/>
</dbReference>
<dbReference type="InterPro" id="IPR004101">
    <property type="entry name" value="Mur_ligase_C"/>
</dbReference>
<evidence type="ECO:0000256" key="10">
    <source>
        <dbReference type="HAMAP-Rule" id="MF_02019"/>
    </source>
</evidence>
<dbReference type="Pfam" id="PF01225">
    <property type="entry name" value="Mur_ligase"/>
    <property type="match status" value="1"/>
</dbReference>
<reference evidence="15 16" key="1">
    <citation type="submission" date="2017-10" db="EMBL/GenBank/DDBJ databases">
        <title>Bifidobacterium genomics.</title>
        <authorList>
            <person name="Lugli G.A."/>
            <person name="Milani C."/>
            <person name="Mancabelli L."/>
        </authorList>
    </citation>
    <scope>NUCLEOTIDE SEQUENCE [LARGE SCALE GENOMIC DNA]</scope>
    <source>
        <strain evidence="15 16">1542B</strain>
    </source>
</reference>
<dbReference type="GO" id="GO:0005524">
    <property type="term" value="F:ATP binding"/>
    <property type="evidence" value="ECO:0007669"/>
    <property type="project" value="UniProtKB-UniRule"/>
</dbReference>
<dbReference type="GO" id="GO:0008360">
    <property type="term" value="P:regulation of cell shape"/>
    <property type="evidence" value="ECO:0007669"/>
    <property type="project" value="UniProtKB-KW"/>
</dbReference>
<comment type="pathway">
    <text evidence="10 11">Cell wall biogenesis; peptidoglycan biosynthesis.</text>
</comment>